<evidence type="ECO:0000256" key="2">
    <source>
        <dbReference type="SAM" id="SignalP"/>
    </source>
</evidence>
<evidence type="ECO:0008006" key="5">
    <source>
        <dbReference type="Google" id="ProtNLM"/>
    </source>
</evidence>
<feature type="chain" id="PRO_5045052235" description="Lipoprotein" evidence="2">
    <location>
        <begin position="16"/>
        <end position="215"/>
    </location>
</feature>
<proteinExistence type="predicted"/>
<organism evidence="3 4">
    <name type="scientific">Streptomyces humicola</name>
    <dbReference type="NCBI Taxonomy" id="2953240"/>
    <lineage>
        <taxon>Bacteria</taxon>
        <taxon>Bacillati</taxon>
        <taxon>Actinomycetota</taxon>
        <taxon>Actinomycetes</taxon>
        <taxon>Kitasatosporales</taxon>
        <taxon>Streptomycetaceae</taxon>
        <taxon>Streptomyces</taxon>
    </lineage>
</organism>
<dbReference type="EMBL" id="JANFNG010000004">
    <property type="protein sequence ID" value="MCQ4080731.1"/>
    <property type="molecule type" value="Genomic_DNA"/>
</dbReference>
<name>A0ABT1PSS6_9ACTN</name>
<sequence>MTTRTLTTAATLVTAAGLLLTGCGSGSGSNQSSGPIKGAQSAAPSSAAPSASSSVPRPQITLPSDLHLRFEGDKTGDPTKDAVLYDNEQFIEATHQAIARSNPNDKAYQFYSEGTAGADTYNWIKTFVDAGMRSTGTARYYDREVTIGSGGWATISYCEDESKAYGKDLKTGKVDVTPVTKNSYVYYAGSVKRNSEGIWVAEQMTSQRGAAKCQP</sequence>
<dbReference type="PROSITE" id="PS51257">
    <property type="entry name" value="PROKAR_LIPOPROTEIN"/>
    <property type="match status" value="1"/>
</dbReference>
<dbReference type="Proteomes" id="UP001057702">
    <property type="component" value="Unassembled WGS sequence"/>
</dbReference>
<evidence type="ECO:0000256" key="1">
    <source>
        <dbReference type="SAM" id="MobiDB-lite"/>
    </source>
</evidence>
<keyword evidence="4" id="KW-1185">Reference proteome</keyword>
<accession>A0ABT1PSS6</accession>
<feature type="signal peptide" evidence="2">
    <location>
        <begin position="1"/>
        <end position="15"/>
    </location>
</feature>
<keyword evidence="2" id="KW-0732">Signal</keyword>
<feature type="region of interest" description="Disordered" evidence="1">
    <location>
        <begin position="24"/>
        <end position="60"/>
    </location>
</feature>
<evidence type="ECO:0000313" key="3">
    <source>
        <dbReference type="EMBL" id="MCQ4080731.1"/>
    </source>
</evidence>
<evidence type="ECO:0000313" key="4">
    <source>
        <dbReference type="Proteomes" id="UP001057702"/>
    </source>
</evidence>
<gene>
    <name evidence="3" type="ORF">NGB36_08970</name>
</gene>
<feature type="compositionally biased region" description="Low complexity" evidence="1">
    <location>
        <begin position="24"/>
        <end position="34"/>
    </location>
</feature>
<dbReference type="RefSeq" id="WP_255919624.1">
    <property type="nucleotide sequence ID" value="NZ_JANFNG010000004.1"/>
</dbReference>
<feature type="compositionally biased region" description="Low complexity" evidence="1">
    <location>
        <begin position="41"/>
        <end position="54"/>
    </location>
</feature>
<reference evidence="3" key="1">
    <citation type="submission" date="2022-06" db="EMBL/GenBank/DDBJ databases">
        <title>Draft genome sequence of Streptomyces sp. RB6PN25 isolated from peat swamp forest in Thailand.</title>
        <authorList>
            <person name="Duangmal K."/>
            <person name="Klaysubun C."/>
        </authorList>
    </citation>
    <scope>NUCLEOTIDE SEQUENCE</scope>
    <source>
        <strain evidence="3">RB6PN25</strain>
    </source>
</reference>
<protein>
    <recommendedName>
        <fullName evidence="5">Lipoprotein</fullName>
    </recommendedName>
</protein>
<comment type="caution">
    <text evidence="3">The sequence shown here is derived from an EMBL/GenBank/DDBJ whole genome shotgun (WGS) entry which is preliminary data.</text>
</comment>